<keyword evidence="3" id="KW-1185">Reference proteome</keyword>
<dbReference type="AlphaFoldDB" id="A0A5B7JLQ6"/>
<dbReference type="EMBL" id="VSRR010101901">
    <property type="protein sequence ID" value="MPC95353.1"/>
    <property type="molecule type" value="Genomic_DNA"/>
</dbReference>
<comment type="caution">
    <text evidence="2">The sequence shown here is derived from an EMBL/GenBank/DDBJ whole genome shotgun (WGS) entry which is preliminary data.</text>
</comment>
<protein>
    <submittedName>
        <fullName evidence="2">Uncharacterized protein</fullName>
    </submittedName>
</protein>
<name>A0A5B7JLQ6_PORTR</name>
<feature type="compositionally biased region" description="Basic and acidic residues" evidence="1">
    <location>
        <begin position="1"/>
        <end position="15"/>
    </location>
</feature>
<sequence length="68" mass="8111">MTDRWRGRERKEVKEKLRRRREAEEGEELPIRYPLLTIHTTYPPVAVCSTYPFPIHPPPDSLHLCVSR</sequence>
<gene>
    <name evidence="2" type="ORF">E2C01_090560</name>
</gene>
<evidence type="ECO:0000313" key="2">
    <source>
        <dbReference type="EMBL" id="MPC95353.1"/>
    </source>
</evidence>
<proteinExistence type="predicted"/>
<dbReference type="Proteomes" id="UP000324222">
    <property type="component" value="Unassembled WGS sequence"/>
</dbReference>
<organism evidence="2 3">
    <name type="scientific">Portunus trituberculatus</name>
    <name type="common">Swimming crab</name>
    <name type="synonym">Neptunus trituberculatus</name>
    <dbReference type="NCBI Taxonomy" id="210409"/>
    <lineage>
        <taxon>Eukaryota</taxon>
        <taxon>Metazoa</taxon>
        <taxon>Ecdysozoa</taxon>
        <taxon>Arthropoda</taxon>
        <taxon>Crustacea</taxon>
        <taxon>Multicrustacea</taxon>
        <taxon>Malacostraca</taxon>
        <taxon>Eumalacostraca</taxon>
        <taxon>Eucarida</taxon>
        <taxon>Decapoda</taxon>
        <taxon>Pleocyemata</taxon>
        <taxon>Brachyura</taxon>
        <taxon>Eubrachyura</taxon>
        <taxon>Portunoidea</taxon>
        <taxon>Portunidae</taxon>
        <taxon>Portuninae</taxon>
        <taxon>Portunus</taxon>
    </lineage>
</organism>
<evidence type="ECO:0000313" key="3">
    <source>
        <dbReference type="Proteomes" id="UP000324222"/>
    </source>
</evidence>
<evidence type="ECO:0000256" key="1">
    <source>
        <dbReference type="SAM" id="MobiDB-lite"/>
    </source>
</evidence>
<reference evidence="2 3" key="1">
    <citation type="submission" date="2019-05" db="EMBL/GenBank/DDBJ databases">
        <title>Another draft genome of Portunus trituberculatus and its Hox gene families provides insights of decapod evolution.</title>
        <authorList>
            <person name="Jeong J.-H."/>
            <person name="Song I."/>
            <person name="Kim S."/>
            <person name="Choi T."/>
            <person name="Kim D."/>
            <person name="Ryu S."/>
            <person name="Kim W."/>
        </authorList>
    </citation>
    <scope>NUCLEOTIDE SEQUENCE [LARGE SCALE GENOMIC DNA]</scope>
    <source>
        <tissue evidence="2">Muscle</tissue>
    </source>
</reference>
<feature type="region of interest" description="Disordered" evidence="1">
    <location>
        <begin position="1"/>
        <end position="26"/>
    </location>
</feature>
<accession>A0A5B7JLQ6</accession>